<dbReference type="AlphaFoldDB" id="A0A3D9UC55"/>
<reference evidence="1 2" key="1">
    <citation type="submission" date="2018-08" db="EMBL/GenBank/DDBJ databases">
        <title>Genomic Encyclopedia of Archaeal and Bacterial Type Strains, Phase II (KMG-II): from individual species to whole genera.</title>
        <authorList>
            <person name="Goeker M."/>
        </authorList>
    </citation>
    <scope>NUCLEOTIDE SEQUENCE [LARGE SCALE GENOMIC DNA]</scope>
    <source>
        <strain evidence="1 2">DSM 17905</strain>
    </source>
</reference>
<organism evidence="1 2">
    <name type="scientific">Xenorhabdus cabanillasii</name>
    <dbReference type="NCBI Taxonomy" id="351673"/>
    <lineage>
        <taxon>Bacteria</taxon>
        <taxon>Pseudomonadati</taxon>
        <taxon>Pseudomonadota</taxon>
        <taxon>Gammaproteobacteria</taxon>
        <taxon>Enterobacterales</taxon>
        <taxon>Morganellaceae</taxon>
        <taxon>Xenorhabdus</taxon>
    </lineage>
</organism>
<accession>A0A3D9UC55</accession>
<proteinExistence type="predicted"/>
<gene>
    <name evidence="1" type="ORF">BDD26_1472</name>
</gene>
<comment type="caution">
    <text evidence="1">The sequence shown here is derived from an EMBL/GenBank/DDBJ whole genome shotgun (WGS) entry which is preliminary data.</text>
</comment>
<evidence type="ECO:0000313" key="1">
    <source>
        <dbReference type="EMBL" id="REF26787.1"/>
    </source>
</evidence>
<evidence type="ECO:0000313" key="2">
    <source>
        <dbReference type="Proteomes" id="UP000256294"/>
    </source>
</evidence>
<dbReference type="EMBL" id="QTUB01000001">
    <property type="protein sequence ID" value="REF26787.1"/>
    <property type="molecule type" value="Genomic_DNA"/>
</dbReference>
<protein>
    <submittedName>
        <fullName evidence="1">Uncharacterized protein</fullName>
    </submittedName>
</protein>
<dbReference type="Proteomes" id="UP000256294">
    <property type="component" value="Unassembled WGS sequence"/>
</dbReference>
<name>A0A3D9UC55_9GAMM</name>
<keyword evidence="2" id="KW-1185">Reference proteome</keyword>
<sequence>MNYVKYYESIATTYKSLTCGYNQSLCYERQFSVSIVPVL</sequence>